<proteinExistence type="predicted"/>
<reference evidence="1" key="1">
    <citation type="journal article" date="2014" name="Int. J. Syst. Evol. Microbiol.">
        <title>Complete genome sequence of Corynebacterium casei LMG S-19264T (=DSM 44701T), isolated from a smear-ripened cheese.</title>
        <authorList>
            <consortium name="US DOE Joint Genome Institute (JGI-PGF)"/>
            <person name="Walter F."/>
            <person name="Albersmeier A."/>
            <person name="Kalinowski J."/>
            <person name="Ruckert C."/>
        </authorList>
    </citation>
    <scope>NUCLEOTIDE SEQUENCE</scope>
    <source>
        <strain evidence="1">CGMCC 4.7398</strain>
    </source>
</reference>
<accession>A0A919KNF1</accession>
<dbReference type="AlphaFoldDB" id="A0A919KNF1"/>
<evidence type="ECO:0000313" key="1">
    <source>
        <dbReference type="EMBL" id="GHH66967.1"/>
    </source>
</evidence>
<evidence type="ECO:0000313" key="2">
    <source>
        <dbReference type="Proteomes" id="UP000627369"/>
    </source>
</evidence>
<protein>
    <submittedName>
        <fullName evidence="1">Uncharacterized protein</fullName>
    </submittedName>
</protein>
<keyword evidence="2" id="KW-1185">Reference proteome</keyword>
<gene>
    <name evidence="1" type="ORF">GCM10017772_07820</name>
</gene>
<comment type="caution">
    <text evidence="1">The sequence shown here is derived from an EMBL/GenBank/DDBJ whole genome shotgun (WGS) entry which is preliminary data.</text>
</comment>
<name>A0A919KNF1_9MICO</name>
<dbReference type="Proteomes" id="UP000627369">
    <property type="component" value="Unassembled WGS sequence"/>
</dbReference>
<dbReference type="EMBL" id="BNAS01000001">
    <property type="protein sequence ID" value="GHH66967.1"/>
    <property type="molecule type" value="Genomic_DNA"/>
</dbReference>
<sequence length="430" mass="47163">MNVMTWTQTPIARDQAGAEPAVGPLDRLTLRERRALATRLTYRLVAHVLRPANAEAVERQVAFVRSESLVPVSDVDPERYDTVTRDCAVDMLVHAGPREAGGSLVRRLLGEESPSVPADAGTAPAGLDVDDAERALLEQWRDGGVLGHFIVTDLVDEHAVLHNLEDDLEYRVYTGRSEIRSIALVPGLPLSGRVLPVGAAWIFADTPSVFSPSTIVDVVRGVVGLLASTPCPAYRNPRTLARARELVADHHRAFCDLFGDVLVEGTATHVMDAFMRFKDRIGSPAEEFALLPALRDERWLPDDAADPDDAGFALVHHPVKGLRLLDWYGQLREVHTAPLEPWKPQRLAQVLDDPDVPSWVLALLAERHPDHLDALYRAASGRPGLAWERDGAALLRDREPASGRDEPGLVMASSIMGRVLPPEWPQPDGL</sequence>
<organism evidence="1 2">
    <name type="scientific">Promicromonospora soli</name>
    <dbReference type="NCBI Taxonomy" id="2035533"/>
    <lineage>
        <taxon>Bacteria</taxon>
        <taxon>Bacillati</taxon>
        <taxon>Actinomycetota</taxon>
        <taxon>Actinomycetes</taxon>
        <taxon>Micrococcales</taxon>
        <taxon>Promicromonosporaceae</taxon>
        <taxon>Promicromonospora</taxon>
    </lineage>
</organism>
<reference evidence="1" key="2">
    <citation type="submission" date="2020-09" db="EMBL/GenBank/DDBJ databases">
        <authorList>
            <person name="Sun Q."/>
            <person name="Zhou Y."/>
        </authorList>
    </citation>
    <scope>NUCLEOTIDE SEQUENCE</scope>
    <source>
        <strain evidence="1">CGMCC 4.7398</strain>
    </source>
</reference>